<keyword evidence="5 7" id="KW-1133">Transmembrane helix</keyword>
<dbReference type="InterPro" id="IPR039421">
    <property type="entry name" value="Type_1_exporter"/>
</dbReference>
<dbReference type="Pfam" id="PF00005">
    <property type="entry name" value="ABC_tran"/>
    <property type="match status" value="1"/>
</dbReference>
<reference evidence="10 11" key="1">
    <citation type="submission" date="2018-06" db="EMBL/GenBank/DDBJ databases">
        <authorList>
            <consortium name="Pathogen Informatics"/>
            <person name="Doyle S."/>
        </authorList>
    </citation>
    <scope>NUCLEOTIDE SEQUENCE [LARGE SCALE GENOMIC DNA]</scope>
    <source>
        <strain evidence="10 11">NCTC13093</strain>
    </source>
</reference>
<dbReference type="PROSITE" id="PS50929">
    <property type="entry name" value="ABC_TM1F"/>
    <property type="match status" value="1"/>
</dbReference>
<feature type="domain" description="ABC transmembrane type-1" evidence="9">
    <location>
        <begin position="29"/>
        <end position="307"/>
    </location>
</feature>
<dbReference type="Gene3D" id="1.20.1560.10">
    <property type="entry name" value="ABC transporter type 1, transmembrane domain"/>
    <property type="match status" value="1"/>
</dbReference>
<dbReference type="SMART" id="SM00382">
    <property type="entry name" value="AAA"/>
    <property type="match status" value="1"/>
</dbReference>
<dbReference type="InterPro" id="IPR014216">
    <property type="entry name" value="ABC_transptr_CydD"/>
</dbReference>
<dbReference type="Proteomes" id="UP000250086">
    <property type="component" value="Unassembled WGS sequence"/>
</dbReference>
<evidence type="ECO:0000256" key="3">
    <source>
        <dbReference type="ARBA" id="ARBA00022741"/>
    </source>
</evidence>
<gene>
    <name evidence="10" type="primary">cydD</name>
    <name evidence="10" type="ORF">NCTC13093_00483</name>
</gene>
<dbReference type="CDD" id="cd18584">
    <property type="entry name" value="ABC_6TM_AarD_CydD"/>
    <property type="match status" value="1"/>
</dbReference>
<evidence type="ECO:0000256" key="4">
    <source>
        <dbReference type="ARBA" id="ARBA00022840"/>
    </source>
</evidence>
<dbReference type="InterPro" id="IPR027417">
    <property type="entry name" value="P-loop_NTPase"/>
</dbReference>
<feature type="transmembrane region" description="Helical" evidence="7">
    <location>
        <begin position="244"/>
        <end position="272"/>
    </location>
</feature>
<dbReference type="InterPro" id="IPR036640">
    <property type="entry name" value="ABC1_TM_sf"/>
</dbReference>
<feature type="transmembrane region" description="Helical" evidence="7">
    <location>
        <begin position="167"/>
        <end position="186"/>
    </location>
</feature>
<feature type="transmembrane region" description="Helical" evidence="7">
    <location>
        <begin position="145"/>
        <end position="161"/>
    </location>
</feature>
<keyword evidence="11" id="KW-1185">Reference proteome</keyword>
<dbReference type="Pfam" id="PF00664">
    <property type="entry name" value="ABC_membrane"/>
    <property type="match status" value="1"/>
</dbReference>
<organism evidence="10 11">
    <name type="scientific">Anaerobiospirillum thomasii</name>
    <dbReference type="NCBI Taxonomy" id="179995"/>
    <lineage>
        <taxon>Bacteria</taxon>
        <taxon>Pseudomonadati</taxon>
        <taxon>Pseudomonadota</taxon>
        <taxon>Gammaproteobacteria</taxon>
        <taxon>Aeromonadales</taxon>
        <taxon>Succinivibrionaceae</taxon>
        <taxon>Anaerobiospirillum</taxon>
    </lineage>
</organism>
<dbReference type="SUPFAM" id="SSF90123">
    <property type="entry name" value="ABC transporter transmembrane region"/>
    <property type="match status" value="1"/>
</dbReference>
<evidence type="ECO:0000259" key="9">
    <source>
        <dbReference type="PROSITE" id="PS50929"/>
    </source>
</evidence>
<keyword evidence="6 7" id="KW-0472">Membrane</keyword>
<evidence type="ECO:0000256" key="1">
    <source>
        <dbReference type="ARBA" id="ARBA00004651"/>
    </source>
</evidence>
<feature type="transmembrane region" description="Helical" evidence="7">
    <location>
        <begin position="278"/>
        <end position="298"/>
    </location>
</feature>
<dbReference type="InterPro" id="IPR011527">
    <property type="entry name" value="ABC1_TM_dom"/>
</dbReference>
<name>A0A2X0VN51_9GAMM</name>
<dbReference type="InterPro" id="IPR003593">
    <property type="entry name" value="AAA+_ATPase"/>
</dbReference>
<sequence>MSNLNKENLIKSAALLNKLGRLIKVKLHLLTALSLADAIFLCLFYACIAKGVGSLVIQGDAQNIHYLYYGFAFIALRFVVKLISAFFISNISYEVEVSLRDQIIAHLISLGPLSDKRKASLIASVTDAFDDIIPFFTHYLTSKRYAMVVPSVLLAFIFMSHTLSGVVILIICPLIPIFMIMVGKGAERLNQRQWVRILRLSGHFTEALQRLTFIKLFNLQQQEINLIKRLTKNWRVQTMQILKIAFLSSLVLEFFSTAGVAFCAVLLGFAVYEQGFDYTYALFVLLCAPEFFLPLRTLGQNYHIRMKSLGAISNIADLMSSRPSDKSTGHVDELVRFDIKANDLKAVYEGGRVGLLDVNLYIKEGEVTALVGPSGCGKSTLLQLLIGFVPVESGSLSIGAHDVGEYSRKALTDAITFVSQNPHLFYGTLRDNIKIGCADVSDDAIVQALDRLNARFLLERFPDGLDHRISDENQGISGGEARLIALARALIKDSPLVLLDEPTASLDEGTQKLIVDAINRIKAGRTVIISAHHQSLIDFADSVIDISTINKAFKVAQC</sequence>
<dbReference type="RefSeq" id="WP_181463145.1">
    <property type="nucleotide sequence ID" value="NZ_UAPV01000001.1"/>
</dbReference>
<feature type="transmembrane region" description="Helical" evidence="7">
    <location>
        <begin position="66"/>
        <end position="88"/>
    </location>
</feature>
<dbReference type="PANTHER" id="PTHR24221:SF590">
    <property type="entry name" value="COMPONENT LINKED WITH THE ASSEMBLY OF CYTOCHROME' TRANSPORT TRANSMEMBRANE ATP-BINDING PROTEIN ABC TRANSPORTER CYDD-RELATED"/>
    <property type="match status" value="1"/>
</dbReference>
<dbReference type="Gene3D" id="3.40.50.300">
    <property type="entry name" value="P-loop containing nucleotide triphosphate hydrolases"/>
    <property type="match status" value="1"/>
</dbReference>
<comment type="subcellular location">
    <subcellularLocation>
        <location evidence="1">Cell membrane</location>
        <topology evidence="1">Multi-pass membrane protein</topology>
    </subcellularLocation>
</comment>
<evidence type="ECO:0000256" key="7">
    <source>
        <dbReference type="SAM" id="Phobius"/>
    </source>
</evidence>
<dbReference type="GO" id="GO:0140359">
    <property type="term" value="F:ABC-type transporter activity"/>
    <property type="evidence" value="ECO:0007669"/>
    <property type="project" value="InterPro"/>
</dbReference>
<evidence type="ECO:0000256" key="6">
    <source>
        <dbReference type="ARBA" id="ARBA00023136"/>
    </source>
</evidence>
<dbReference type="PROSITE" id="PS50893">
    <property type="entry name" value="ABC_TRANSPORTER_2"/>
    <property type="match status" value="1"/>
</dbReference>
<dbReference type="AlphaFoldDB" id="A0A2X0VN51"/>
<keyword evidence="4 10" id="KW-0067">ATP-binding</keyword>
<dbReference type="GO" id="GO:0005524">
    <property type="term" value="F:ATP binding"/>
    <property type="evidence" value="ECO:0007669"/>
    <property type="project" value="UniProtKB-KW"/>
</dbReference>
<dbReference type="InterPro" id="IPR017871">
    <property type="entry name" value="ABC_transporter-like_CS"/>
</dbReference>
<protein>
    <submittedName>
        <fullName evidence="10">ATP-binding/permease protein CydD</fullName>
    </submittedName>
</protein>
<dbReference type="PANTHER" id="PTHR24221">
    <property type="entry name" value="ATP-BINDING CASSETTE SUB-FAMILY B"/>
    <property type="match status" value="1"/>
</dbReference>
<dbReference type="PROSITE" id="PS00211">
    <property type="entry name" value="ABC_TRANSPORTER_1"/>
    <property type="match status" value="1"/>
</dbReference>
<dbReference type="GO" id="GO:0016887">
    <property type="term" value="F:ATP hydrolysis activity"/>
    <property type="evidence" value="ECO:0007669"/>
    <property type="project" value="InterPro"/>
</dbReference>
<keyword evidence="2 7" id="KW-0812">Transmembrane</keyword>
<evidence type="ECO:0000313" key="10">
    <source>
        <dbReference type="EMBL" id="SPT69120.1"/>
    </source>
</evidence>
<dbReference type="InterPro" id="IPR003439">
    <property type="entry name" value="ABC_transporter-like_ATP-bd"/>
</dbReference>
<dbReference type="NCBIfam" id="TIGR02857">
    <property type="entry name" value="CydD"/>
    <property type="match status" value="1"/>
</dbReference>
<keyword evidence="3" id="KW-0547">Nucleotide-binding</keyword>
<evidence type="ECO:0000256" key="5">
    <source>
        <dbReference type="ARBA" id="ARBA00022989"/>
    </source>
</evidence>
<dbReference type="GO" id="GO:0042883">
    <property type="term" value="P:cysteine transport"/>
    <property type="evidence" value="ECO:0007669"/>
    <property type="project" value="InterPro"/>
</dbReference>
<evidence type="ECO:0000259" key="8">
    <source>
        <dbReference type="PROSITE" id="PS50893"/>
    </source>
</evidence>
<feature type="domain" description="ABC transporter" evidence="8">
    <location>
        <begin position="339"/>
        <end position="558"/>
    </location>
</feature>
<dbReference type="SUPFAM" id="SSF52540">
    <property type="entry name" value="P-loop containing nucleoside triphosphate hydrolases"/>
    <property type="match status" value="1"/>
</dbReference>
<evidence type="ECO:0000256" key="2">
    <source>
        <dbReference type="ARBA" id="ARBA00022692"/>
    </source>
</evidence>
<feature type="transmembrane region" description="Helical" evidence="7">
    <location>
        <begin position="27"/>
        <end position="46"/>
    </location>
</feature>
<proteinExistence type="predicted"/>
<dbReference type="EMBL" id="UAPV01000001">
    <property type="protein sequence ID" value="SPT69120.1"/>
    <property type="molecule type" value="Genomic_DNA"/>
</dbReference>
<accession>A0A2X0VN51</accession>
<evidence type="ECO:0000313" key="11">
    <source>
        <dbReference type="Proteomes" id="UP000250086"/>
    </source>
</evidence>
<dbReference type="GO" id="GO:0005886">
    <property type="term" value="C:plasma membrane"/>
    <property type="evidence" value="ECO:0007669"/>
    <property type="project" value="UniProtKB-SubCell"/>
</dbReference>